<dbReference type="Gramene" id="OMERI07G22720.1">
    <property type="protein sequence ID" value="OMERI07G22720.1"/>
    <property type="gene ID" value="OMERI07G22720"/>
</dbReference>
<dbReference type="AlphaFoldDB" id="A0A0E0EG37"/>
<reference evidence="2" key="2">
    <citation type="submission" date="2018-05" db="EMBL/GenBank/DDBJ databases">
        <title>OmerRS3 (Oryza meridionalis Reference Sequence Version 3).</title>
        <authorList>
            <person name="Zhang J."/>
            <person name="Kudrna D."/>
            <person name="Lee S."/>
            <person name="Talag J."/>
            <person name="Welchert J."/>
            <person name="Wing R.A."/>
        </authorList>
    </citation>
    <scope>NUCLEOTIDE SEQUENCE [LARGE SCALE GENOMIC DNA]</scope>
    <source>
        <strain evidence="2">cv. OR44</strain>
    </source>
</reference>
<feature type="region of interest" description="Disordered" evidence="1">
    <location>
        <begin position="126"/>
        <end position="182"/>
    </location>
</feature>
<accession>A0A0E0EG37</accession>
<protein>
    <submittedName>
        <fullName evidence="2">Uncharacterized protein</fullName>
    </submittedName>
</protein>
<reference evidence="2" key="1">
    <citation type="submission" date="2015-04" db="UniProtKB">
        <authorList>
            <consortium name="EnsemblPlants"/>
        </authorList>
    </citation>
    <scope>IDENTIFICATION</scope>
</reference>
<evidence type="ECO:0000313" key="3">
    <source>
        <dbReference type="Proteomes" id="UP000008021"/>
    </source>
</evidence>
<name>A0A0E0EG37_9ORYZ</name>
<organism evidence="2">
    <name type="scientific">Oryza meridionalis</name>
    <dbReference type="NCBI Taxonomy" id="40149"/>
    <lineage>
        <taxon>Eukaryota</taxon>
        <taxon>Viridiplantae</taxon>
        <taxon>Streptophyta</taxon>
        <taxon>Embryophyta</taxon>
        <taxon>Tracheophyta</taxon>
        <taxon>Spermatophyta</taxon>
        <taxon>Magnoliopsida</taxon>
        <taxon>Liliopsida</taxon>
        <taxon>Poales</taxon>
        <taxon>Poaceae</taxon>
        <taxon>BOP clade</taxon>
        <taxon>Oryzoideae</taxon>
        <taxon>Oryzeae</taxon>
        <taxon>Oryzinae</taxon>
        <taxon>Oryza</taxon>
    </lineage>
</organism>
<dbReference type="EnsemblPlants" id="OMERI07G22720.1">
    <property type="protein sequence ID" value="OMERI07G22720.1"/>
    <property type="gene ID" value="OMERI07G22720"/>
</dbReference>
<evidence type="ECO:0000313" key="2">
    <source>
        <dbReference type="EnsemblPlants" id="OMERI07G22720.1"/>
    </source>
</evidence>
<feature type="compositionally biased region" description="Basic and acidic residues" evidence="1">
    <location>
        <begin position="164"/>
        <end position="178"/>
    </location>
</feature>
<proteinExistence type="predicted"/>
<dbReference type="HOGENOM" id="CLU_1443186_0_0_1"/>
<dbReference type="Proteomes" id="UP000008021">
    <property type="component" value="Chromosome 7"/>
</dbReference>
<sequence>MAAARRGERSSNGILELVEQGTHCVFPSARTAGERELKVRLSCRLQELYLLHEIELAGGARAAWGRRVRRRRRGLGTRVAPARSALSRRAASSTAVAALLAGDCAQRLPPATASATLVALPPSQQLHAAAAAAPRRRPRRSSMPTPQPQPSQQLHTAAAADSQEGEKHNRARRERERQYGLGPYYFVG</sequence>
<evidence type="ECO:0000256" key="1">
    <source>
        <dbReference type="SAM" id="MobiDB-lite"/>
    </source>
</evidence>
<keyword evidence="3" id="KW-1185">Reference proteome</keyword>